<evidence type="ECO:0000256" key="1">
    <source>
        <dbReference type="SAM" id="MobiDB-lite"/>
    </source>
</evidence>
<comment type="caution">
    <text evidence="3">The sequence shown here is derived from an EMBL/GenBank/DDBJ whole genome shotgun (WGS) entry which is preliminary data.</text>
</comment>
<keyword evidence="2" id="KW-0812">Transmembrane</keyword>
<dbReference type="Proteomes" id="UP000299102">
    <property type="component" value="Unassembled WGS sequence"/>
</dbReference>
<keyword evidence="2" id="KW-1133">Transmembrane helix</keyword>
<feature type="transmembrane region" description="Helical" evidence="2">
    <location>
        <begin position="130"/>
        <end position="150"/>
    </location>
</feature>
<sequence>MHFWIDKRSQCAYASRHRLPSSLSAGVGRPRGRVGVGARKGMAAPVHRFTAVECRPHRPLRHYSGPPVGAVHPPRRQPEEPSLYVEIPPEPPQPTIASLAAARSVTPDTLLRTAALGLHHTPMIASHLKFGILVSFGLATIFLAGAKYYFDRKVVRDNSTGGEASAVCAVVAALAGMGCALSLCRARPNAPPLPPPERVSSTARRHRAQETIDEVSSSGSLLQPTERSPVIARPAQAGDVTEASGVAEEAPPPYHIAVLLEASPPPPAYSALS</sequence>
<proteinExistence type="predicted"/>
<evidence type="ECO:0000256" key="2">
    <source>
        <dbReference type="SAM" id="Phobius"/>
    </source>
</evidence>
<dbReference type="OrthoDB" id="7683804at2759"/>
<organism evidence="3 4">
    <name type="scientific">Eumeta variegata</name>
    <name type="common">Bagworm moth</name>
    <name type="synonym">Eumeta japonica</name>
    <dbReference type="NCBI Taxonomy" id="151549"/>
    <lineage>
        <taxon>Eukaryota</taxon>
        <taxon>Metazoa</taxon>
        <taxon>Ecdysozoa</taxon>
        <taxon>Arthropoda</taxon>
        <taxon>Hexapoda</taxon>
        <taxon>Insecta</taxon>
        <taxon>Pterygota</taxon>
        <taxon>Neoptera</taxon>
        <taxon>Endopterygota</taxon>
        <taxon>Lepidoptera</taxon>
        <taxon>Glossata</taxon>
        <taxon>Ditrysia</taxon>
        <taxon>Tineoidea</taxon>
        <taxon>Psychidae</taxon>
        <taxon>Oiketicinae</taxon>
        <taxon>Eumeta</taxon>
    </lineage>
</organism>
<evidence type="ECO:0000313" key="4">
    <source>
        <dbReference type="Proteomes" id="UP000299102"/>
    </source>
</evidence>
<name>A0A4C1Z1H8_EUMVA</name>
<evidence type="ECO:0000313" key="3">
    <source>
        <dbReference type="EMBL" id="GBP81082.1"/>
    </source>
</evidence>
<gene>
    <name evidence="3" type="ORF">EVAR_37208_1</name>
</gene>
<dbReference type="EMBL" id="BGZK01001495">
    <property type="protein sequence ID" value="GBP81082.1"/>
    <property type="molecule type" value="Genomic_DNA"/>
</dbReference>
<accession>A0A4C1Z1H8</accession>
<dbReference type="AlphaFoldDB" id="A0A4C1Z1H8"/>
<protein>
    <submittedName>
        <fullName evidence="3">Uncharacterized protein</fullName>
    </submittedName>
</protein>
<feature type="compositionally biased region" description="Polar residues" evidence="1">
    <location>
        <begin position="215"/>
        <end position="226"/>
    </location>
</feature>
<keyword evidence="2" id="KW-0472">Membrane</keyword>
<reference evidence="3 4" key="1">
    <citation type="journal article" date="2019" name="Commun. Biol.">
        <title>The bagworm genome reveals a unique fibroin gene that provides high tensile strength.</title>
        <authorList>
            <person name="Kono N."/>
            <person name="Nakamura H."/>
            <person name="Ohtoshi R."/>
            <person name="Tomita M."/>
            <person name="Numata K."/>
            <person name="Arakawa K."/>
        </authorList>
    </citation>
    <scope>NUCLEOTIDE SEQUENCE [LARGE SCALE GENOMIC DNA]</scope>
</reference>
<feature type="transmembrane region" description="Helical" evidence="2">
    <location>
        <begin position="162"/>
        <end position="184"/>
    </location>
</feature>
<keyword evidence="4" id="KW-1185">Reference proteome</keyword>
<feature type="region of interest" description="Disordered" evidence="1">
    <location>
        <begin position="215"/>
        <end position="245"/>
    </location>
</feature>